<feature type="coiled-coil region" evidence="1">
    <location>
        <begin position="328"/>
        <end position="384"/>
    </location>
</feature>
<feature type="region of interest" description="Disordered" evidence="2">
    <location>
        <begin position="388"/>
        <end position="461"/>
    </location>
</feature>
<reference evidence="4" key="1">
    <citation type="journal article" date="2013" name="Genome Announc.">
        <title>Draft genome sequence of Pseudozyma brasiliensis sp. nov. strain GHG001, a high producer of endo-1,4-xylanase isolated from an insect pest of sugarcane.</title>
        <authorList>
            <person name="Oliveira J.V.D.C."/>
            <person name="dos Santos R.A.C."/>
            <person name="Borges T.A."/>
            <person name="Riano-Pachon D.M."/>
            <person name="Goldman G.H."/>
        </authorList>
    </citation>
    <scope>NUCLEOTIDE SEQUENCE [LARGE SCALE GENOMIC DNA]</scope>
    <source>
        <strain evidence="4">GHG001</strain>
    </source>
</reference>
<feature type="compositionally biased region" description="Acidic residues" evidence="2">
    <location>
        <begin position="451"/>
        <end position="461"/>
    </location>
</feature>
<feature type="compositionally biased region" description="Low complexity" evidence="2">
    <location>
        <begin position="191"/>
        <end position="201"/>
    </location>
</feature>
<sequence length="461" mass="50705">MMREDPAASVLKRRRLGDGLDRDDRRRDEPLSGGRSPPGFRRTDSGQRYAEERDAYAEDQRSPLHPPYAHRSNGRVSPLDRPLRSPASGGGPLPPMQDGHRPSVLSSSNYDDGLDHGPGMLARRRGDAAQAKASRLHIDTGSTSSSFDAASLSRSSAGIAKSAPPQKLSFDSRDHAMPQDQAHRESDLRPSHSSIQSSQPSAALRSDQQQRLASDSRQLELRRDERAELHGLREGRLPDVPHTANPLARAGPVTRLQGGHVPQTATLPSPAYHTTQFARGHPSGRQAYNPPPTARLPDHLRSPPSSKQHFLSLFSDFYDSLHDSRTLKATLEDQIKRSNTLLQTLQSSRRVLEETVERRVREERVLWEGRVRGLEARVRELEAKTGTAEYDDEPMARPVEKAQLSSSSSSANIAAAGAEAVDRAEETSKPASRDLSPAVKKQLDSTASSKDEDEGDELQDD</sequence>
<protein>
    <submittedName>
        <fullName evidence="3">Uncharacterized protein</fullName>
    </submittedName>
</protein>
<feature type="compositionally biased region" description="Low complexity" evidence="2">
    <location>
        <begin position="405"/>
        <end position="419"/>
    </location>
</feature>
<dbReference type="AlphaFoldDB" id="V5GWA0"/>
<evidence type="ECO:0000256" key="2">
    <source>
        <dbReference type="SAM" id="MobiDB-lite"/>
    </source>
</evidence>
<feature type="compositionally biased region" description="Basic and acidic residues" evidence="2">
    <location>
        <begin position="16"/>
        <end position="30"/>
    </location>
</feature>
<dbReference type="Proteomes" id="UP000019377">
    <property type="component" value="Unassembled WGS sequence"/>
</dbReference>
<feature type="compositionally biased region" description="Basic and acidic residues" evidence="2">
    <location>
        <begin position="41"/>
        <end position="62"/>
    </location>
</feature>
<organism evidence="3 4">
    <name type="scientific">Kalmanozyma brasiliensis (strain GHG001)</name>
    <name type="common">Yeast</name>
    <name type="synonym">Pseudozyma brasiliensis</name>
    <dbReference type="NCBI Taxonomy" id="1365824"/>
    <lineage>
        <taxon>Eukaryota</taxon>
        <taxon>Fungi</taxon>
        <taxon>Dikarya</taxon>
        <taxon>Basidiomycota</taxon>
        <taxon>Ustilaginomycotina</taxon>
        <taxon>Ustilaginomycetes</taxon>
        <taxon>Ustilaginales</taxon>
        <taxon>Ustilaginaceae</taxon>
        <taxon>Kalmanozyma</taxon>
    </lineage>
</organism>
<evidence type="ECO:0000313" key="4">
    <source>
        <dbReference type="Proteomes" id="UP000019377"/>
    </source>
</evidence>
<feature type="compositionally biased region" description="Polar residues" evidence="2">
    <location>
        <begin position="206"/>
        <end position="216"/>
    </location>
</feature>
<feature type="compositionally biased region" description="Basic and acidic residues" evidence="2">
    <location>
        <begin position="420"/>
        <end position="432"/>
    </location>
</feature>
<keyword evidence="1" id="KW-0175">Coiled coil</keyword>
<feature type="region of interest" description="Disordered" evidence="2">
    <location>
        <begin position="1"/>
        <end position="293"/>
    </location>
</feature>
<accession>V5GWA0</accession>
<feature type="compositionally biased region" description="Basic and acidic residues" evidence="2">
    <location>
        <begin position="170"/>
        <end position="190"/>
    </location>
</feature>
<name>V5GWA0_KALBG</name>
<feature type="compositionally biased region" description="Polar residues" evidence="2">
    <location>
        <begin position="263"/>
        <end position="277"/>
    </location>
</feature>
<dbReference type="OrthoDB" id="2138242at2759"/>
<feature type="compositionally biased region" description="Low complexity" evidence="2">
    <location>
        <begin position="142"/>
        <end position="157"/>
    </location>
</feature>
<dbReference type="GeneID" id="27418797"/>
<gene>
    <name evidence="3" type="ORF">PSEUBRA_SCAF1g00606</name>
</gene>
<dbReference type="HOGENOM" id="CLU_475763_0_0_1"/>
<dbReference type="OMA" id="PRRHEFA"/>
<proteinExistence type="predicted"/>
<dbReference type="EMBL" id="KI545851">
    <property type="protein sequence ID" value="EST10167.1"/>
    <property type="molecule type" value="Genomic_DNA"/>
</dbReference>
<dbReference type="eggNOG" id="ENOG502SCU9">
    <property type="taxonomic scope" value="Eukaryota"/>
</dbReference>
<feature type="compositionally biased region" description="Basic and acidic residues" evidence="2">
    <location>
        <begin position="217"/>
        <end position="239"/>
    </location>
</feature>
<evidence type="ECO:0000256" key="1">
    <source>
        <dbReference type="SAM" id="Coils"/>
    </source>
</evidence>
<evidence type="ECO:0000313" key="3">
    <source>
        <dbReference type="EMBL" id="EST10167.1"/>
    </source>
</evidence>
<keyword evidence="4" id="KW-1185">Reference proteome</keyword>